<dbReference type="PATRIC" id="fig|1461584.3.peg.2243"/>
<protein>
    <submittedName>
        <fullName evidence="4">Mycothiol acetyltransferase</fullName>
    </submittedName>
</protein>
<evidence type="ECO:0000256" key="2">
    <source>
        <dbReference type="ARBA" id="ARBA00023315"/>
    </source>
</evidence>
<dbReference type="PROSITE" id="PS51186">
    <property type="entry name" value="GNAT"/>
    <property type="match status" value="1"/>
</dbReference>
<keyword evidence="1 4" id="KW-0808">Transferase</keyword>
<name>A0A078MNU2_9MICC</name>
<dbReference type="SUPFAM" id="SSF55729">
    <property type="entry name" value="Acyl-CoA N-acyltransferases (Nat)"/>
    <property type="match status" value="1"/>
</dbReference>
<sequence length="258" mass="27028">MTQLPITVEALPIPASLDGTDPAAADFAAAAALVNESMRHLWGSGDFDESVRARLAAHRPGPLRRRLLLAARSNGTIVGVAEARLPLLDNTRSAYVHVTVDPAARRSGVGRRLYAAVEQAVAAAGRTTLMAETEHPCRQPGADGRPGPGNGTWAASRAAHVLAPGSGAGSVPRDEAAGFALANRFGLEQVERVSRLDLAEGRPPRVQLEAAVAEAGSGYAVEFWQGACPEETVAGYALLKQRMSTDAPTAGLDLEEER</sequence>
<dbReference type="Gene3D" id="3.40.630.30">
    <property type="match status" value="1"/>
</dbReference>
<dbReference type="InterPro" id="IPR050832">
    <property type="entry name" value="Bact_Acetyltransf"/>
</dbReference>
<reference evidence="4" key="1">
    <citation type="submission" date="2014-07" db="EMBL/GenBank/DDBJ databases">
        <authorList>
            <person name="Urmite Genomes Urmite Genomes"/>
        </authorList>
    </citation>
    <scope>NUCLEOTIDE SEQUENCE</scope>
    <source>
        <strain evidence="4">11W110_air</strain>
    </source>
</reference>
<feature type="domain" description="N-acetyltransferase" evidence="3">
    <location>
        <begin position="17"/>
        <end position="209"/>
    </location>
</feature>
<evidence type="ECO:0000313" key="4">
    <source>
        <dbReference type="EMBL" id="CEA08908.1"/>
    </source>
</evidence>
<dbReference type="PANTHER" id="PTHR43877:SF1">
    <property type="entry name" value="ACETYLTRANSFERASE"/>
    <property type="match status" value="1"/>
</dbReference>
<dbReference type="InterPro" id="IPR016181">
    <property type="entry name" value="Acyl_CoA_acyltransferase"/>
</dbReference>
<dbReference type="Pfam" id="PF00583">
    <property type="entry name" value="Acetyltransf_1"/>
    <property type="match status" value="1"/>
</dbReference>
<dbReference type="EMBL" id="LN483071">
    <property type="protein sequence ID" value="CEA08908.1"/>
    <property type="molecule type" value="Genomic_DNA"/>
</dbReference>
<evidence type="ECO:0000256" key="1">
    <source>
        <dbReference type="ARBA" id="ARBA00022679"/>
    </source>
</evidence>
<keyword evidence="2" id="KW-0012">Acyltransferase</keyword>
<dbReference type="GO" id="GO:0016747">
    <property type="term" value="F:acyltransferase activity, transferring groups other than amino-acyl groups"/>
    <property type="evidence" value="ECO:0007669"/>
    <property type="project" value="InterPro"/>
</dbReference>
<accession>A0A078MNU2</accession>
<gene>
    <name evidence="4" type="primary">mshD_5</name>
    <name evidence="4" type="ORF">BN1051_02266</name>
</gene>
<evidence type="ECO:0000259" key="3">
    <source>
        <dbReference type="PROSITE" id="PS51186"/>
    </source>
</evidence>
<dbReference type="AlphaFoldDB" id="A0A078MNU2"/>
<dbReference type="InterPro" id="IPR000182">
    <property type="entry name" value="GNAT_dom"/>
</dbReference>
<organism evidence="4">
    <name type="scientific">Arthrobacter saudimassiliensis</name>
    <dbReference type="NCBI Taxonomy" id="1461584"/>
    <lineage>
        <taxon>Bacteria</taxon>
        <taxon>Bacillati</taxon>
        <taxon>Actinomycetota</taxon>
        <taxon>Actinomycetes</taxon>
        <taxon>Micrococcales</taxon>
        <taxon>Micrococcaceae</taxon>
        <taxon>Arthrobacter</taxon>
    </lineage>
</organism>
<dbReference type="CDD" id="cd04301">
    <property type="entry name" value="NAT_SF"/>
    <property type="match status" value="1"/>
</dbReference>
<dbReference type="PANTHER" id="PTHR43877">
    <property type="entry name" value="AMINOALKYLPHOSPHONATE N-ACETYLTRANSFERASE-RELATED-RELATED"/>
    <property type="match status" value="1"/>
</dbReference>
<proteinExistence type="predicted"/>